<evidence type="ECO:0000256" key="1">
    <source>
        <dbReference type="ARBA" id="ARBA00008482"/>
    </source>
</evidence>
<dbReference type="InterPro" id="IPR000717">
    <property type="entry name" value="PCI_dom"/>
</dbReference>
<dbReference type="Proteomes" id="UP000594263">
    <property type="component" value="Unplaced"/>
</dbReference>
<dbReference type="InterPro" id="IPR040750">
    <property type="entry name" value="eIF3m_C_helix"/>
</dbReference>
<dbReference type="OMA" id="LATWRAN"/>
<evidence type="ECO:0000259" key="2">
    <source>
        <dbReference type="PROSITE" id="PS50250"/>
    </source>
</evidence>
<dbReference type="PROSITE" id="PS50250">
    <property type="entry name" value="PCI"/>
    <property type="match status" value="1"/>
</dbReference>
<dbReference type="AlphaFoldDB" id="A0A7N0UZ77"/>
<dbReference type="SMART" id="SM00088">
    <property type="entry name" value="PINT"/>
    <property type="match status" value="1"/>
</dbReference>
<dbReference type="InterPro" id="IPR045237">
    <property type="entry name" value="COPS7/eIF3m"/>
</dbReference>
<dbReference type="GO" id="GO:0002183">
    <property type="term" value="P:cytoplasmic translational initiation"/>
    <property type="evidence" value="ECO:0007669"/>
    <property type="project" value="TreeGrafter"/>
</dbReference>
<evidence type="ECO:0000313" key="3">
    <source>
        <dbReference type="EnsemblPlants" id="Kaladp0095s0184.1.v1.1"/>
    </source>
</evidence>
<dbReference type="PANTHER" id="PTHR15350">
    <property type="entry name" value="COP9 SIGNALOSOME COMPLEX SUBUNIT 7/DENDRITIC CELL PROTEIN GA17"/>
    <property type="match status" value="1"/>
</dbReference>
<dbReference type="PANTHER" id="PTHR15350:SF2">
    <property type="entry name" value="EUKARYOTIC TRANSLATION INITIATION FACTOR 3 SUBUNIT M"/>
    <property type="match status" value="1"/>
</dbReference>
<organism evidence="3 4">
    <name type="scientific">Kalanchoe fedtschenkoi</name>
    <name type="common">Lavender scallops</name>
    <name type="synonym">South American air plant</name>
    <dbReference type="NCBI Taxonomy" id="63787"/>
    <lineage>
        <taxon>Eukaryota</taxon>
        <taxon>Viridiplantae</taxon>
        <taxon>Streptophyta</taxon>
        <taxon>Embryophyta</taxon>
        <taxon>Tracheophyta</taxon>
        <taxon>Spermatophyta</taxon>
        <taxon>Magnoliopsida</taxon>
        <taxon>eudicotyledons</taxon>
        <taxon>Gunneridae</taxon>
        <taxon>Pentapetalae</taxon>
        <taxon>Saxifragales</taxon>
        <taxon>Crassulaceae</taxon>
        <taxon>Kalanchoe</taxon>
    </lineage>
</organism>
<dbReference type="InterPro" id="IPR036390">
    <property type="entry name" value="WH_DNA-bd_sf"/>
</dbReference>
<dbReference type="Pfam" id="PF01399">
    <property type="entry name" value="PCI"/>
    <property type="match status" value="1"/>
</dbReference>
<dbReference type="Gramene" id="Kaladp0095s0184.1.v1.1">
    <property type="protein sequence ID" value="Kaladp0095s0184.1.v1.1"/>
    <property type="gene ID" value="Kaladp0095s0184.v1.1"/>
</dbReference>
<name>A0A7N0UZ77_KALFE</name>
<evidence type="ECO:0000313" key="4">
    <source>
        <dbReference type="Proteomes" id="UP000594263"/>
    </source>
</evidence>
<dbReference type="EnsemblPlants" id="Kaladp0095s0184.1.v1.1">
    <property type="protein sequence ID" value="Kaladp0095s0184.1.v1.1"/>
    <property type="gene ID" value="Kaladp0095s0184.v1.1"/>
</dbReference>
<protein>
    <recommendedName>
        <fullName evidence="2">PCI domain-containing protein</fullName>
    </recommendedName>
</protein>
<feature type="domain" description="PCI" evidence="2">
    <location>
        <begin position="57"/>
        <end position="222"/>
    </location>
</feature>
<dbReference type="GO" id="GO:0005852">
    <property type="term" value="C:eukaryotic translation initiation factor 3 complex"/>
    <property type="evidence" value="ECO:0007669"/>
    <property type="project" value="TreeGrafter"/>
</dbReference>
<sequence>MKALTLALNAKVYEHIVPSFKKIDSFLKEWNIGVSDQRELFLTIANILRESRSSPKDSFKFLNKYLATFSVEDVAALSEAKGEAVKAIVEFVKVSDIFQCDLLDLPAVKQLEADGEYTAVYQLLKIFLTQRLDGYTEFQAANSALLETHGINPEDCITKMRLMSLVDLGSDVSKIPYTAIKDALQIDFDEVEFWVVKAMSAKLLNCKLDQMNEVVIVSRSTDRIFGSSQWEHLRTKLATWRANVSNVISTIQLNMAPPDSGAQSVPPSPAIRSN</sequence>
<keyword evidence="4" id="KW-1185">Reference proteome</keyword>
<comment type="similarity">
    <text evidence="1">Belongs to the CSN7/EIF3M family. CSN7 subfamily.</text>
</comment>
<reference evidence="3" key="1">
    <citation type="submission" date="2021-01" db="UniProtKB">
        <authorList>
            <consortium name="EnsemblPlants"/>
        </authorList>
    </citation>
    <scope>IDENTIFICATION</scope>
</reference>
<dbReference type="Pfam" id="PF18005">
    <property type="entry name" value="eIF3m_C_helix"/>
    <property type="match status" value="1"/>
</dbReference>
<accession>A0A7N0UZ77</accession>
<proteinExistence type="inferred from homology"/>
<dbReference type="SUPFAM" id="SSF46785">
    <property type="entry name" value="Winged helix' DNA-binding domain"/>
    <property type="match status" value="1"/>
</dbReference>